<evidence type="ECO:0000256" key="7">
    <source>
        <dbReference type="SAM" id="Phobius"/>
    </source>
</evidence>
<comment type="subcellular location">
    <subcellularLocation>
        <location evidence="1">Membrane</location>
        <topology evidence="1">Multi-pass membrane protein</topology>
    </subcellularLocation>
</comment>
<feature type="transmembrane region" description="Helical" evidence="7">
    <location>
        <begin position="188"/>
        <end position="207"/>
    </location>
</feature>
<evidence type="ECO:0000313" key="9">
    <source>
        <dbReference type="Proteomes" id="UP000799771"/>
    </source>
</evidence>
<evidence type="ECO:0000256" key="2">
    <source>
        <dbReference type="ARBA" id="ARBA00022448"/>
    </source>
</evidence>
<feature type="transmembrane region" description="Helical" evidence="7">
    <location>
        <begin position="101"/>
        <end position="118"/>
    </location>
</feature>
<gene>
    <name evidence="8" type="ORF">P153DRAFT_291820</name>
</gene>
<sequence length="525" mass="58047">MASTVEKPTATGVENLANNSSGNLAIAFEEGKDLGLSDAHLCTDADNKRILRKTDLYMLSLLCMVYFLQSADKGIIGLTAVYGLKTDAKLKGNNYSNIGNIGYYAQLGVQPLAAYILVKARYRQVLPIIITCWGISVAGGLGGSRSYAGLLVSRFFLGAFEAAVIPLFSIITIAFYRRSEQPFRVACWYSCYGLSTLISAPIVYGFGRIHSHTLFRYQVVYLFFGLLTIFIGLITYWWAHDSPGEARYLSPEDRLKAVDRLKANQQGIVSHNFNWKHVIEAWTEPKYWLYMIMVIAVNAGASVSSVFGSIILQSLAGFTADQAVLLNMPFGALQFLSIISASWLAYRFKRKSPFLLGLVTIVIIGVTLLVALPKTKANKGGLLAGYYLIAFVYAINPLLISWMGGNCAGQTKKAIYYTSFNAGNSIGNIITPYIFDAKFAPQYINALKGILAIWCILWGVVVAQILLITWMQKKKGDQREAAGLPRNFVDYSMSGEFHEAGSEVHGENGLQDMTDKENIYFQYLL</sequence>
<keyword evidence="5 7" id="KW-0472">Membrane</keyword>
<dbReference type="PANTHER" id="PTHR43791">
    <property type="entry name" value="PERMEASE-RELATED"/>
    <property type="match status" value="1"/>
</dbReference>
<dbReference type="Gene3D" id="1.20.1250.20">
    <property type="entry name" value="MFS general substrate transporter like domains"/>
    <property type="match status" value="2"/>
</dbReference>
<dbReference type="Pfam" id="PF07690">
    <property type="entry name" value="MFS_1"/>
    <property type="match status" value="1"/>
</dbReference>
<feature type="transmembrane region" description="Helical" evidence="7">
    <location>
        <begin position="125"/>
        <end position="143"/>
    </location>
</feature>
<organism evidence="8 9">
    <name type="scientific">Dothidotthia symphoricarpi CBS 119687</name>
    <dbReference type="NCBI Taxonomy" id="1392245"/>
    <lineage>
        <taxon>Eukaryota</taxon>
        <taxon>Fungi</taxon>
        <taxon>Dikarya</taxon>
        <taxon>Ascomycota</taxon>
        <taxon>Pezizomycotina</taxon>
        <taxon>Dothideomycetes</taxon>
        <taxon>Pleosporomycetidae</taxon>
        <taxon>Pleosporales</taxon>
        <taxon>Dothidotthiaceae</taxon>
        <taxon>Dothidotthia</taxon>
    </lineage>
</organism>
<dbReference type="FunFam" id="1.20.1250.20:FF:000064">
    <property type="entry name" value="MFS allantoate transporter"/>
    <property type="match status" value="1"/>
</dbReference>
<evidence type="ECO:0000256" key="4">
    <source>
        <dbReference type="ARBA" id="ARBA00022989"/>
    </source>
</evidence>
<dbReference type="PANTHER" id="PTHR43791:SF16">
    <property type="entry name" value="TRANSPORTER, PUTATIVE (AFU_ORTHOLOGUE AFUA_3G01840)-RELATED"/>
    <property type="match status" value="1"/>
</dbReference>
<feature type="transmembrane region" description="Helical" evidence="7">
    <location>
        <begin position="155"/>
        <end position="176"/>
    </location>
</feature>
<dbReference type="GO" id="GO:0022857">
    <property type="term" value="F:transmembrane transporter activity"/>
    <property type="evidence" value="ECO:0007669"/>
    <property type="project" value="InterPro"/>
</dbReference>
<feature type="transmembrane region" description="Helical" evidence="7">
    <location>
        <begin position="324"/>
        <end position="346"/>
    </location>
</feature>
<feature type="transmembrane region" description="Helical" evidence="7">
    <location>
        <begin position="353"/>
        <end position="372"/>
    </location>
</feature>
<feature type="transmembrane region" description="Helical" evidence="7">
    <location>
        <begin position="447"/>
        <end position="470"/>
    </location>
</feature>
<keyword evidence="3 7" id="KW-0812">Transmembrane</keyword>
<dbReference type="GO" id="GO:0016020">
    <property type="term" value="C:membrane"/>
    <property type="evidence" value="ECO:0007669"/>
    <property type="project" value="UniProtKB-SubCell"/>
</dbReference>
<evidence type="ECO:0000256" key="1">
    <source>
        <dbReference type="ARBA" id="ARBA00004141"/>
    </source>
</evidence>
<feature type="transmembrane region" description="Helical" evidence="7">
    <location>
        <begin position="56"/>
        <end position="81"/>
    </location>
</feature>
<accession>A0A6A6ACZ2</accession>
<feature type="transmembrane region" description="Helical" evidence="7">
    <location>
        <begin position="219"/>
        <end position="239"/>
    </location>
</feature>
<proteinExistence type="inferred from homology"/>
<dbReference type="SUPFAM" id="SSF103473">
    <property type="entry name" value="MFS general substrate transporter"/>
    <property type="match status" value="1"/>
</dbReference>
<dbReference type="InterPro" id="IPR011701">
    <property type="entry name" value="MFS"/>
</dbReference>
<protein>
    <submittedName>
        <fullName evidence="8">MFS general substrate transporter</fullName>
    </submittedName>
</protein>
<dbReference type="RefSeq" id="XP_033523136.1">
    <property type="nucleotide sequence ID" value="XM_033663788.1"/>
</dbReference>
<evidence type="ECO:0000256" key="3">
    <source>
        <dbReference type="ARBA" id="ARBA00022692"/>
    </source>
</evidence>
<dbReference type="FunFam" id="1.20.1250.20:FF:000295">
    <property type="entry name" value="Unplaced genomic scaffold supercont1.7, whole genome shotgun sequence"/>
    <property type="match status" value="1"/>
</dbReference>
<dbReference type="OrthoDB" id="4454541at2759"/>
<comment type="similarity">
    <text evidence="6">Belongs to the major facilitator superfamily. Allantoate permease family.</text>
</comment>
<dbReference type="Proteomes" id="UP000799771">
    <property type="component" value="Unassembled WGS sequence"/>
</dbReference>
<reference evidence="8" key="1">
    <citation type="journal article" date="2020" name="Stud. Mycol.">
        <title>101 Dothideomycetes genomes: a test case for predicting lifestyles and emergence of pathogens.</title>
        <authorList>
            <person name="Haridas S."/>
            <person name="Albert R."/>
            <person name="Binder M."/>
            <person name="Bloem J."/>
            <person name="Labutti K."/>
            <person name="Salamov A."/>
            <person name="Andreopoulos B."/>
            <person name="Baker S."/>
            <person name="Barry K."/>
            <person name="Bills G."/>
            <person name="Bluhm B."/>
            <person name="Cannon C."/>
            <person name="Castanera R."/>
            <person name="Culley D."/>
            <person name="Daum C."/>
            <person name="Ezra D."/>
            <person name="Gonzalez J."/>
            <person name="Henrissat B."/>
            <person name="Kuo A."/>
            <person name="Liang C."/>
            <person name="Lipzen A."/>
            <person name="Lutzoni F."/>
            <person name="Magnuson J."/>
            <person name="Mondo S."/>
            <person name="Nolan M."/>
            <person name="Ohm R."/>
            <person name="Pangilinan J."/>
            <person name="Park H.-J."/>
            <person name="Ramirez L."/>
            <person name="Alfaro M."/>
            <person name="Sun H."/>
            <person name="Tritt A."/>
            <person name="Yoshinaga Y."/>
            <person name="Zwiers L.-H."/>
            <person name="Turgeon B."/>
            <person name="Goodwin S."/>
            <person name="Spatafora J."/>
            <person name="Crous P."/>
            <person name="Grigoriev I."/>
        </authorList>
    </citation>
    <scope>NUCLEOTIDE SEQUENCE</scope>
    <source>
        <strain evidence="8">CBS 119687</strain>
    </source>
</reference>
<feature type="transmembrane region" description="Helical" evidence="7">
    <location>
        <begin position="287"/>
        <end position="312"/>
    </location>
</feature>
<evidence type="ECO:0000256" key="5">
    <source>
        <dbReference type="ARBA" id="ARBA00023136"/>
    </source>
</evidence>
<evidence type="ECO:0000256" key="6">
    <source>
        <dbReference type="ARBA" id="ARBA00037968"/>
    </source>
</evidence>
<keyword evidence="9" id="KW-1185">Reference proteome</keyword>
<name>A0A6A6ACZ2_9PLEO</name>
<keyword evidence="4 7" id="KW-1133">Transmembrane helix</keyword>
<feature type="transmembrane region" description="Helical" evidence="7">
    <location>
        <begin position="384"/>
        <end position="402"/>
    </location>
</feature>
<dbReference type="AlphaFoldDB" id="A0A6A6ACZ2"/>
<evidence type="ECO:0000313" key="8">
    <source>
        <dbReference type="EMBL" id="KAF2128747.1"/>
    </source>
</evidence>
<keyword evidence="2" id="KW-0813">Transport</keyword>
<feature type="transmembrane region" description="Helical" evidence="7">
    <location>
        <begin position="414"/>
        <end position="435"/>
    </location>
</feature>
<dbReference type="EMBL" id="ML977507">
    <property type="protein sequence ID" value="KAF2128747.1"/>
    <property type="molecule type" value="Genomic_DNA"/>
</dbReference>
<dbReference type="GeneID" id="54404220"/>
<dbReference type="InterPro" id="IPR036259">
    <property type="entry name" value="MFS_trans_sf"/>
</dbReference>